<dbReference type="SUPFAM" id="SSF75304">
    <property type="entry name" value="Amidase signature (AS) enzymes"/>
    <property type="match status" value="1"/>
</dbReference>
<evidence type="ECO:0000313" key="2">
    <source>
        <dbReference type="EMBL" id="SVB11765.1"/>
    </source>
</evidence>
<organism evidence="2">
    <name type="scientific">marine metagenome</name>
    <dbReference type="NCBI Taxonomy" id="408172"/>
    <lineage>
        <taxon>unclassified sequences</taxon>
        <taxon>metagenomes</taxon>
        <taxon>ecological metagenomes</taxon>
    </lineage>
</organism>
<accession>A0A382BD75</accession>
<reference evidence="2" key="1">
    <citation type="submission" date="2018-05" db="EMBL/GenBank/DDBJ databases">
        <authorList>
            <person name="Lanie J.A."/>
            <person name="Ng W.-L."/>
            <person name="Kazmierczak K.M."/>
            <person name="Andrzejewski T.M."/>
            <person name="Davidsen T.M."/>
            <person name="Wayne K.J."/>
            <person name="Tettelin H."/>
            <person name="Glass J.I."/>
            <person name="Rusch D."/>
            <person name="Podicherti R."/>
            <person name="Tsui H.-C.T."/>
            <person name="Winkler M.E."/>
        </authorList>
    </citation>
    <scope>NUCLEOTIDE SEQUENCE</scope>
</reference>
<gene>
    <name evidence="2" type="ORF">METZ01_LOCUS164619</name>
</gene>
<dbReference type="PANTHER" id="PTHR11895">
    <property type="entry name" value="TRANSAMIDASE"/>
    <property type="match status" value="1"/>
</dbReference>
<dbReference type="InterPro" id="IPR036928">
    <property type="entry name" value="AS_sf"/>
</dbReference>
<dbReference type="GO" id="GO:0003824">
    <property type="term" value="F:catalytic activity"/>
    <property type="evidence" value="ECO:0007669"/>
    <property type="project" value="InterPro"/>
</dbReference>
<dbReference type="Pfam" id="PF01425">
    <property type="entry name" value="Amidase"/>
    <property type="match status" value="1"/>
</dbReference>
<dbReference type="InterPro" id="IPR000120">
    <property type="entry name" value="Amidase"/>
</dbReference>
<evidence type="ECO:0000259" key="1">
    <source>
        <dbReference type="Pfam" id="PF01425"/>
    </source>
</evidence>
<sequence>MFSTNVYAAYRKLFESNKSELTWYTQQWLEYGASVSGADYTSAIGEVDILKSKFSAIFEKFDLIFTPTTSVPAFPVGNPPKTINGIEANGFWGAFPNTFPINMIGYPAASIPCGFTKNKLPVGLHIIGKPNAEATILAASLKLESINPWIQNHPPVC</sequence>
<dbReference type="AlphaFoldDB" id="A0A382BD75"/>
<proteinExistence type="predicted"/>
<feature type="domain" description="Amidase" evidence="1">
    <location>
        <begin position="12"/>
        <end position="137"/>
    </location>
</feature>
<name>A0A382BD75_9ZZZZ</name>
<dbReference type="EMBL" id="UINC01029292">
    <property type="protein sequence ID" value="SVB11765.1"/>
    <property type="molecule type" value="Genomic_DNA"/>
</dbReference>
<protein>
    <recommendedName>
        <fullName evidence="1">Amidase domain-containing protein</fullName>
    </recommendedName>
</protein>
<dbReference type="PANTHER" id="PTHR11895:SF7">
    <property type="entry name" value="GLUTAMYL-TRNA(GLN) AMIDOTRANSFERASE SUBUNIT A, MITOCHONDRIAL"/>
    <property type="match status" value="1"/>
</dbReference>
<dbReference type="Gene3D" id="3.90.1300.10">
    <property type="entry name" value="Amidase signature (AS) domain"/>
    <property type="match status" value="1"/>
</dbReference>
<dbReference type="InterPro" id="IPR023631">
    <property type="entry name" value="Amidase_dom"/>
</dbReference>